<dbReference type="InterPro" id="IPR004919">
    <property type="entry name" value="GmrSD_N"/>
</dbReference>
<evidence type="ECO:0000313" key="2">
    <source>
        <dbReference type="EMBL" id="OTI63217.1"/>
    </source>
</evidence>
<feature type="domain" description="GmrSD restriction endonucleases N-terminal" evidence="1">
    <location>
        <begin position="42"/>
        <end position="169"/>
    </location>
</feature>
<reference evidence="2 3" key="1">
    <citation type="submission" date="2017-05" db="EMBL/GenBank/DDBJ databases">
        <authorList>
            <person name="Song R."/>
            <person name="Chenine A.L."/>
            <person name="Ruprecht R.M."/>
        </authorList>
    </citation>
    <scope>NUCLEOTIDE SEQUENCE [LARGE SCALE GENOMIC DNA]</scope>
    <source>
        <strain evidence="2 3">S567_C10_BS</strain>
    </source>
</reference>
<dbReference type="EMBL" id="NFFZ01000004">
    <property type="protein sequence ID" value="OTI63217.1"/>
    <property type="molecule type" value="Genomic_DNA"/>
</dbReference>
<dbReference type="PANTHER" id="PTHR39639">
    <property type="entry name" value="CHROMOSOME 16, WHOLE GENOME SHOTGUN SEQUENCE"/>
    <property type="match status" value="1"/>
</dbReference>
<evidence type="ECO:0000259" key="1">
    <source>
        <dbReference type="Pfam" id="PF03235"/>
    </source>
</evidence>
<accession>A0A241XS26</accession>
<proteinExistence type="predicted"/>
<dbReference type="PANTHER" id="PTHR39639:SF1">
    <property type="entry name" value="DUF262 DOMAIN-CONTAINING PROTEIN"/>
    <property type="match status" value="1"/>
</dbReference>
<sequence length="174" mass="20008">MSATLLPKPILDGIQRAYSISMLWEGTAANTNVPEERQLLNLVLPTWQREFVWTEEQQRAFVEGIFLGFGTGYYVINGRDYEGGNDRYMSGWLLDGQQRITSIARFVKGELTVFDGIRYSDLSIGEKRRRFDNVVFPCIELEYLADEELLKALYRRLNFGGTAHTEADLQLLNK</sequence>
<gene>
    <name evidence="2" type="ORF">CAZ10_10310</name>
</gene>
<protein>
    <recommendedName>
        <fullName evidence="1">GmrSD restriction endonucleases N-terminal domain-containing protein</fullName>
    </recommendedName>
</protein>
<dbReference type="AlphaFoldDB" id="A0A241XS26"/>
<name>A0A241XS26_PSEAI</name>
<evidence type="ECO:0000313" key="3">
    <source>
        <dbReference type="Proteomes" id="UP000194857"/>
    </source>
</evidence>
<dbReference type="Proteomes" id="UP000194857">
    <property type="component" value="Unassembled WGS sequence"/>
</dbReference>
<comment type="caution">
    <text evidence="2">The sequence shown here is derived from an EMBL/GenBank/DDBJ whole genome shotgun (WGS) entry which is preliminary data.</text>
</comment>
<organism evidence="2 3">
    <name type="scientific">Pseudomonas aeruginosa</name>
    <dbReference type="NCBI Taxonomy" id="287"/>
    <lineage>
        <taxon>Bacteria</taxon>
        <taxon>Pseudomonadati</taxon>
        <taxon>Pseudomonadota</taxon>
        <taxon>Gammaproteobacteria</taxon>
        <taxon>Pseudomonadales</taxon>
        <taxon>Pseudomonadaceae</taxon>
        <taxon>Pseudomonas</taxon>
    </lineage>
</organism>
<dbReference type="RefSeq" id="WP_065327478.1">
    <property type="nucleotide sequence ID" value="NZ_NFFZ01000004.1"/>
</dbReference>
<dbReference type="Pfam" id="PF03235">
    <property type="entry name" value="GmrSD_N"/>
    <property type="match status" value="1"/>
</dbReference>